<proteinExistence type="predicted"/>
<dbReference type="EMBL" id="CAJVQC010002289">
    <property type="protein sequence ID" value="CAG8508938.1"/>
    <property type="molecule type" value="Genomic_DNA"/>
</dbReference>
<reference evidence="1" key="1">
    <citation type="submission" date="2021-06" db="EMBL/GenBank/DDBJ databases">
        <authorList>
            <person name="Kallberg Y."/>
            <person name="Tangrot J."/>
            <person name="Rosling A."/>
        </authorList>
    </citation>
    <scope>NUCLEOTIDE SEQUENCE</scope>
    <source>
        <strain evidence="1">MA461A</strain>
    </source>
</reference>
<keyword evidence="2" id="KW-1185">Reference proteome</keyword>
<gene>
    <name evidence="1" type="ORF">RPERSI_LOCUS2169</name>
</gene>
<evidence type="ECO:0000313" key="1">
    <source>
        <dbReference type="EMBL" id="CAG8508938.1"/>
    </source>
</evidence>
<name>A0ACA9L6Z0_9GLOM</name>
<feature type="non-terminal residue" evidence="1">
    <location>
        <position position="90"/>
    </location>
</feature>
<dbReference type="Proteomes" id="UP000789920">
    <property type="component" value="Unassembled WGS sequence"/>
</dbReference>
<accession>A0ACA9L6Z0</accession>
<protein>
    <submittedName>
        <fullName evidence="1">4749_t:CDS:1</fullName>
    </submittedName>
</protein>
<comment type="caution">
    <text evidence="1">The sequence shown here is derived from an EMBL/GenBank/DDBJ whole genome shotgun (WGS) entry which is preliminary data.</text>
</comment>
<organism evidence="1 2">
    <name type="scientific">Racocetra persica</name>
    <dbReference type="NCBI Taxonomy" id="160502"/>
    <lineage>
        <taxon>Eukaryota</taxon>
        <taxon>Fungi</taxon>
        <taxon>Fungi incertae sedis</taxon>
        <taxon>Mucoromycota</taxon>
        <taxon>Glomeromycotina</taxon>
        <taxon>Glomeromycetes</taxon>
        <taxon>Diversisporales</taxon>
        <taxon>Gigasporaceae</taxon>
        <taxon>Racocetra</taxon>
    </lineage>
</organism>
<evidence type="ECO:0000313" key="2">
    <source>
        <dbReference type="Proteomes" id="UP000789920"/>
    </source>
</evidence>
<sequence>MESPFVSAIVLVALVFWFRRFIHVGGLSLSLFHGVVLSLALPFHGWSIGIAIVYYSACASIYVLFMVCIFLWLIASFNFMNSMADGEFLR</sequence>